<dbReference type="InterPro" id="IPR015421">
    <property type="entry name" value="PyrdxlP-dep_Trfase_major"/>
</dbReference>
<dbReference type="InterPro" id="IPR015424">
    <property type="entry name" value="PyrdxlP-dep_Trfase"/>
</dbReference>
<evidence type="ECO:0000256" key="5">
    <source>
        <dbReference type="SAM" id="SignalP"/>
    </source>
</evidence>
<dbReference type="RefSeq" id="WP_120176865.1">
    <property type="nucleotide sequence ID" value="NZ_AP018786.1"/>
</dbReference>
<organism evidence="7 8">
    <name type="scientific">Sutterella megalosphaeroides</name>
    <dbReference type="NCBI Taxonomy" id="2494234"/>
    <lineage>
        <taxon>Bacteria</taxon>
        <taxon>Pseudomonadati</taxon>
        <taxon>Pseudomonadota</taxon>
        <taxon>Betaproteobacteria</taxon>
        <taxon>Burkholderiales</taxon>
        <taxon>Sutterellaceae</taxon>
        <taxon>Sutterella</taxon>
    </lineage>
</organism>
<protein>
    <recommendedName>
        <fullName evidence="6">Aminotransferase class I/classII large domain-containing protein</fullName>
    </recommendedName>
</protein>
<keyword evidence="8" id="KW-1185">Reference proteome</keyword>
<keyword evidence="2" id="KW-0032">Aminotransferase</keyword>
<evidence type="ECO:0000256" key="4">
    <source>
        <dbReference type="ARBA" id="ARBA00022898"/>
    </source>
</evidence>
<dbReference type="PROSITE" id="PS51318">
    <property type="entry name" value="TAT"/>
    <property type="match status" value="1"/>
</dbReference>
<dbReference type="Gene3D" id="3.40.640.10">
    <property type="entry name" value="Type I PLP-dependent aspartate aminotransferase-like (Major domain)"/>
    <property type="match status" value="1"/>
</dbReference>
<dbReference type="KEGG" id="sutt:SUTMEG_11290"/>
<evidence type="ECO:0000256" key="1">
    <source>
        <dbReference type="ARBA" id="ARBA00001933"/>
    </source>
</evidence>
<dbReference type="AlphaFoldDB" id="A0A2Z6IDM4"/>
<evidence type="ECO:0000313" key="7">
    <source>
        <dbReference type="EMBL" id="BBF23238.1"/>
    </source>
</evidence>
<evidence type="ECO:0000256" key="3">
    <source>
        <dbReference type="ARBA" id="ARBA00022679"/>
    </source>
</evidence>
<dbReference type="EMBL" id="AP018786">
    <property type="protein sequence ID" value="BBF23238.1"/>
    <property type="molecule type" value="Genomic_DNA"/>
</dbReference>
<keyword evidence="4" id="KW-0663">Pyridoxal phosphate</keyword>
<dbReference type="OrthoDB" id="9813612at2"/>
<dbReference type="Proteomes" id="UP000271003">
    <property type="component" value="Chromosome"/>
</dbReference>
<sequence length="393" mass="41395">MLSRRSLFSTAALLGTGLTTLGSAPARAAATVPASALDEVVPTKAAPIALNFNENSMGMSASAKKAVIDSLGKAFRYPDDAKEAARKATADLNGVSPELVTLGSGSSQVIQAVVASQVQKARAAGKKVQLLQPVPTFGVAESYAAALNVPVTNVPLNAETLEIDVEALKKAAARFDGVTIVYFCNPNNPTGIVTDKAKLSGWIEASAAAKAPVFFLVDEAYGEFVENPAFESGVVLVKKGLDNLIVTRTFSKLYALAGLRLGYGIATKSVLAECDLFESVDNINLAGAVAAAATLADKTYLETSLAATKLSKAIVTKAFDELGIKYLPSEANFIFHQVKGDSETYRKHMADANILVGRAFPPFTGWNRLTLGTPGEMKAFVKVLKDFRTKGLI</sequence>
<feature type="signal peptide" evidence="5">
    <location>
        <begin position="1"/>
        <end position="28"/>
    </location>
</feature>
<evidence type="ECO:0000313" key="8">
    <source>
        <dbReference type="Proteomes" id="UP000271003"/>
    </source>
</evidence>
<gene>
    <name evidence="7" type="ORF">SUTMEG_11290</name>
</gene>
<comment type="cofactor">
    <cofactor evidence="1">
        <name>pyridoxal 5'-phosphate</name>
        <dbReference type="ChEBI" id="CHEBI:597326"/>
    </cofactor>
</comment>
<dbReference type="InterPro" id="IPR004839">
    <property type="entry name" value="Aminotransferase_I/II_large"/>
</dbReference>
<name>A0A2Z6IDM4_9BURK</name>
<feature type="chain" id="PRO_5016236417" description="Aminotransferase class I/classII large domain-containing protein" evidence="5">
    <location>
        <begin position="29"/>
        <end position="393"/>
    </location>
</feature>
<dbReference type="PANTHER" id="PTHR42885:SF2">
    <property type="entry name" value="HISTIDINOL-PHOSPHATE AMINOTRANSFERASE"/>
    <property type="match status" value="1"/>
</dbReference>
<keyword evidence="5" id="KW-0732">Signal</keyword>
<evidence type="ECO:0000259" key="6">
    <source>
        <dbReference type="Pfam" id="PF00155"/>
    </source>
</evidence>
<dbReference type="Gene3D" id="3.90.1150.10">
    <property type="entry name" value="Aspartate Aminotransferase, domain 1"/>
    <property type="match status" value="1"/>
</dbReference>
<dbReference type="PANTHER" id="PTHR42885">
    <property type="entry name" value="HISTIDINOL-PHOSPHATE AMINOTRANSFERASE-RELATED"/>
    <property type="match status" value="1"/>
</dbReference>
<accession>A0A2Z6IDM4</accession>
<dbReference type="CDD" id="cd00609">
    <property type="entry name" value="AAT_like"/>
    <property type="match status" value="1"/>
</dbReference>
<dbReference type="SUPFAM" id="SSF53383">
    <property type="entry name" value="PLP-dependent transferases"/>
    <property type="match status" value="1"/>
</dbReference>
<keyword evidence="3" id="KW-0808">Transferase</keyword>
<reference evidence="7 8" key="1">
    <citation type="journal article" date="2018" name="Int. J. Syst. Evol. Microbiol.">
        <title>Mesosutterella multiformis gen. nov., sp. nov., a member of the family Sutterellaceae and Sutterella megalosphaeroides sp. nov., isolated from human faeces.</title>
        <authorList>
            <person name="Sakamoto M."/>
            <person name="Ikeyama N."/>
            <person name="Kunihiro T."/>
            <person name="Iino T."/>
            <person name="Yuki M."/>
            <person name="Ohkuma M."/>
        </authorList>
    </citation>
    <scope>NUCLEOTIDE SEQUENCE [LARGE SCALE GENOMIC DNA]</scope>
    <source>
        <strain evidence="7 8">6FBBBH3</strain>
    </source>
</reference>
<proteinExistence type="predicted"/>
<evidence type="ECO:0000256" key="2">
    <source>
        <dbReference type="ARBA" id="ARBA00022576"/>
    </source>
</evidence>
<dbReference type="InterPro" id="IPR006311">
    <property type="entry name" value="TAT_signal"/>
</dbReference>
<dbReference type="GO" id="GO:0008483">
    <property type="term" value="F:transaminase activity"/>
    <property type="evidence" value="ECO:0007669"/>
    <property type="project" value="UniProtKB-KW"/>
</dbReference>
<dbReference type="Pfam" id="PF00155">
    <property type="entry name" value="Aminotran_1_2"/>
    <property type="match status" value="1"/>
</dbReference>
<dbReference type="GO" id="GO:0030170">
    <property type="term" value="F:pyridoxal phosphate binding"/>
    <property type="evidence" value="ECO:0007669"/>
    <property type="project" value="InterPro"/>
</dbReference>
<dbReference type="InterPro" id="IPR015422">
    <property type="entry name" value="PyrdxlP-dep_Trfase_small"/>
</dbReference>
<feature type="domain" description="Aminotransferase class I/classII large" evidence="6">
    <location>
        <begin position="48"/>
        <end position="383"/>
    </location>
</feature>